<organism evidence="1 2">
    <name type="scientific">Ascaris lumbricoides</name>
    <name type="common">Giant roundworm</name>
    <dbReference type="NCBI Taxonomy" id="6252"/>
    <lineage>
        <taxon>Eukaryota</taxon>
        <taxon>Metazoa</taxon>
        <taxon>Ecdysozoa</taxon>
        <taxon>Nematoda</taxon>
        <taxon>Chromadorea</taxon>
        <taxon>Rhabditida</taxon>
        <taxon>Spirurina</taxon>
        <taxon>Ascaridomorpha</taxon>
        <taxon>Ascaridoidea</taxon>
        <taxon>Ascarididae</taxon>
        <taxon>Ascaris</taxon>
    </lineage>
</organism>
<sequence length="110" mass="12477">MITVTETLRRLRCAETFAEQCAKKCGCLFAAQALIAAAGHDNPLGKVYPIFVHMANRSVEALRFLLETPFRQMFSSLLSYISQRHRAAADIGIQNFIDDDDFQWTVELDH</sequence>
<dbReference type="WBParaSite" id="ALUE_0000770401-mRNA-1">
    <property type="protein sequence ID" value="ALUE_0000770401-mRNA-1"/>
    <property type="gene ID" value="ALUE_0000770401"/>
</dbReference>
<dbReference type="Proteomes" id="UP000036681">
    <property type="component" value="Unplaced"/>
</dbReference>
<evidence type="ECO:0000313" key="2">
    <source>
        <dbReference type="WBParaSite" id="ALUE_0000770401-mRNA-1"/>
    </source>
</evidence>
<dbReference type="AlphaFoldDB" id="A0A0M3HWW6"/>
<evidence type="ECO:0000313" key="1">
    <source>
        <dbReference type="Proteomes" id="UP000036681"/>
    </source>
</evidence>
<accession>A0A0M3HWW6</accession>
<reference evidence="2" key="1">
    <citation type="submission" date="2017-02" db="UniProtKB">
        <authorList>
            <consortium name="WormBaseParasite"/>
        </authorList>
    </citation>
    <scope>IDENTIFICATION</scope>
</reference>
<protein>
    <submittedName>
        <fullName evidence="2">Rab-GAP TBC domain-containing protein</fullName>
    </submittedName>
</protein>
<keyword evidence="1" id="KW-1185">Reference proteome</keyword>
<proteinExistence type="predicted"/>
<name>A0A0M3HWW6_ASCLU</name>